<dbReference type="Pfam" id="PF14418">
    <property type="entry name" value="OHA"/>
    <property type="match status" value="1"/>
</dbReference>
<feature type="compositionally biased region" description="Polar residues" evidence="1">
    <location>
        <begin position="43"/>
        <end position="53"/>
    </location>
</feature>
<evidence type="ECO:0000313" key="4">
    <source>
        <dbReference type="Proteomes" id="UP001497744"/>
    </source>
</evidence>
<dbReference type="RefSeq" id="XP_067714077.1">
    <property type="nucleotide sequence ID" value="XM_067857976.1"/>
</dbReference>
<keyword evidence="4" id="KW-1185">Reference proteome</keyword>
<feature type="domain" description="HTH OST-type" evidence="2">
    <location>
        <begin position="378"/>
        <end position="456"/>
    </location>
</feature>
<protein>
    <recommendedName>
        <fullName evidence="2">HTH OST-type domain-containing protein</fullName>
    </recommendedName>
</protein>
<dbReference type="AlphaFoldDB" id="A0AAV4LSF7"/>
<dbReference type="EMBL" id="BPLF01000001">
    <property type="protein sequence ID" value="GIX62006.1"/>
    <property type="molecule type" value="Genomic_DNA"/>
</dbReference>
<dbReference type="Proteomes" id="UP001497744">
    <property type="component" value="Unassembled WGS sequence"/>
</dbReference>
<dbReference type="GeneID" id="94193489"/>
<feature type="compositionally biased region" description="Polar residues" evidence="1">
    <location>
        <begin position="1"/>
        <end position="22"/>
    </location>
</feature>
<organism evidence="3 4">
    <name type="scientific">Babesia caballi</name>
    <dbReference type="NCBI Taxonomy" id="5871"/>
    <lineage>
        <taxon>Eukaryota</taxon>
        <taxon>Sar</taxon>
        <taxon>Alveolata</taxon>
        <taxon>Apicomplexa</taxon>
        <taxon>Aconoidasida</taxon>
        <taxon>Piroplasmida</taxon>
        <taxon>Babesiidae</taxon>
        <taxon>Babesia</taxon>
    </lineage>
</organism>
<feature type="region of interest" description="Disordered" evidence="1">
    <location>
        <begin position="1"/>
        <end position="62"/>
    </location>
</feature>
<reference evidence="3 4" key="1">
    <citation type="submission" date="2021-06" db="EMBL/GenBank/DDBJ databases">
        <title>Genome sequence of Babesia caballi.</title>
        <authorList>
            <person name="Yamagishi J."/>
            <person name="Kidaka T."/>
            <person name="Ochi A."/>
        </authorList>
    </citation>
    <scope>NUCLEOTIDE SEQUENCE [LARGE SCALE GENOMIC DNA]</scope>
    <source>
        <strain evidence="3">USDA-D6B2</strain>
    </source>
</reference>
<dbReference type="InterPro" id="IPR025605">
    <property type="entry name" value="OST-HTH/LOTUS_dom"/>
</dbReference>
<name>A0AAV4LSF7_BABCB</name>
<evidence type="ECO:0000259" key="2">
    <source>
        <dbReference type="PROSITE" id="PS51644"/>
    </source>
</evidence>
<accession>A0AAV4LSF7</accession>
<dbReference type="PROSITE" id="PS51644">
    <property type="entry name" value="HTH_OST"/>
    <property type="match status" value="1"/>
</dbReference>
<evidence type="ECO:0000256" key="1">
    <source>
        <dbReference type="SAM" id="MobiDB-lite"/>
    </source>
</evidence>
<evidence type="ECO:0000313" key="3">
    <source>
        <dbReference type="EMBL" id="GIX62006.1"/>
    </source>
</evidence>
<gene>
    <name evidence="3" type="ORF">BcabD6B2_14410</name>
</gene>
<feature type="compositionally biased region" description="Low complexity" evidence="1">
    <location>
        <begin position="31"/>
        <end position="42"/>
    </location>
</feature>
<comment type="caution">
    <text evidence="3">The sequence shown here is derived from an EMBL/GenBank/DDBJ whole genome shotgun (WGS) entry which is preliminary data.</text>
</comment>
<dbReference type="InterPro" id="IPR025677">
    <property type="entry name" value="OST-HTH-assoc_dom"/>
</dbReference>
<sequence>MSKRVGNQGSQKPANPTTNVLNAWSRKREFTTANAKAAKSTSGDQSLRSTTRSRATEDTAASIESISRIQEAVDNGTKVFTPSWNDVHDLPHLLRNSMREMALQEPSRTIEKQRSHDRGYVNFTGYSGSRAVTERRGGLTWIRYPNGVLVPYIENTWLKQMLTTLLPDPDALSKFMKHLQGCLEEAVLFLYNEGIKPYLGDVANQMKRSVSDNFWSACEVAFVSLQCSDLVQLKLELRVKGEMGWVVYLLQEPPGFRGFVDTHSTVDTYSNYHWRALNKFAVEMLTAKNAPLKTGDQATEAALGFTGGRYAFAERLREEVHAFQSMRLGEVVHMVQLAIYSGIFVYAQRILLPVAACTKTAEEMFPRVKKVRHPVCLSLDEVRQIVSLLVDGRKTGLVLAQLKQQFMMQFNKELNPVVFGYRKLQNLLLSEHFSHEYQLFVPIDSPHRTHILHRKYTMPHGCRLFQQSKLEFDPSKFWSSLDEWFDEPSDDLTEAEMPIQVRSAIEDVLRSDSDDDEAFSSKLATRSADRIAADDEENTDVPPSTCISERSMTSSDVLTGQGALHLGGLDRINAVVEEFVRCIRRIASVLGQFSFFVKSSASSASRIASILGQFLYHVRWSASTACRIVSVLGKFVSFVRRNIFSVYRKLFTGPVDEFLREIPHEVLAKGIYRLGRVSGVDVHLRRDNGERLAGQPPAMGLDLLPAPALVVVTLHSPQGSKAFCHRSVRGVAYVHDVKQCFGAFDVPEELLREPALDDAGQVGDADADSCITN</sequence>
<proteinExistence type="predicted"/>